<reference evidence="1" key="1">
    <citation type="submission" date="2020-05" db="EMBL/GenBank/DDBJ databases">
        <authorList>
            <person name="Chiriac C."/>
            <person name="Salcher M."/>
            <person name="Ghai R."/>
            <person name="Kavagutti S V."/>
        </authorList>
    </citation>
    <scope>NUCLEOTIDE SEQUENCE</scope>
</reference>
<dbReference type="EMBL" id="CAEZZF010000104">
    <property type="protein sequence ID" value="CAB4758354.1"/>
    <property type="molecule type" value="Genomic_DNA"/>
</dbReference>
<dbReference type="AlphaFoldDB" id="A0A6J6UGT1"/>
<accession>A0A6J6UGT1</accession>
<gene>
    <name evidence="1" type="ORF">UFOPK2837_00996</name>
</gene>
<proteinExistence type="predicted"/>
<protein>
    <submittedName>
        <fullName evidence="1">Unannotated protein</fullName>
    </submittedName>
</protein>
<evidence type="ECO:0000313" key="1">
    <source>
        <dbReference type="EMBL" id="CAB4758354.1"/>
    </source>
</evidence>
<sequence>MGVYDFMLYEQERKKWLKRAEDPLLAPAERAVFIAMVELIIAQKNLASARWDEQIYLREGRKT</sequence>
<organism evidence="1">
    <name type="scientific">freshwater metagenome</name>
    <dbReference type="NCBI Taxonomy" id="449393"/>
    <lineage>
        <taxon>unclassified sequences</taxon>
        <taxon>metagenomes</taxon>
        <taxon>ecological metagenomes</taxon>
    </lineage>
</organism>
<name>A0A6J6UGT1_9ZZZZ</name>